<proteinExistence type="predicted"/>
<keyword evidence="1" id="KW-0812">Transmembrane</keyword>
<dbReference type="AlphaFoldDB" id="A0A811XVA1"/>
<comment type="caution">
    <text evidence="2">The sequence shown here is derived from an EMBL/GenBank/DDBJ whole genome shotgun (WGS) entry which is preliminary data.</text>
</comment>
<sequence>MGKMLESLPLPLPERAIDDLVWAFIPESWLNSLAVVLPAYLLMTIVIGYRLLFGINIRNIPISEANQMFFLAARELYAKN</sequence>
<dbReference type="PANTHER" id="PTHR46346:SF1">
    <property type="entry name" value="PHOSPHATIDYLINOSITOL N-ACETYLGLUCOSAMINYLTRANSFERASE SUBUNIT P"/>
    <property type="match status" value="1"/>
</dbReference>
<evidence type="ECO:0000256" key="1">
    <source>
        <dbReference type="SAM" id="Phobius"/>
    </source>
</evidence>
<dbReference type="InterPro" id="IPR052263">
    <property type="entry name" value="GPI_Anchor_Biosynth"/>
</dbReference>
<dbReference type="EMBL" id="CAJHUB010000649">
    <property type="protein sequence ID" value="CAD7667293.1"/>
    <property type="molecule type" value="Genomic_DNA"/>
</dbReference>
<dbReference type="GO" id="GO:0006506">
    <property type="term" value="P:GPI anchor biosynthetic process"/>
    <property type="evidence" value="ECO:0007669"/>
    <property type="project" value="TreeGrafter"/>
</dbReference>
<keyword evidence="1" id="KW-1133">Transmembrane helix</keyword>
<dbReference type="Proteomes" id="UP000645828">
    <property type="component" value="Unassembled WGS sequence"/>
</dbReference>
<keyword evidence="1" id="KW-0472">Membrane</keyword>
<accession>A0A811XVA1</accession>
<dbReference type="GO" id="GO:0005783">
    <property type="term" value="C:endoplasmic reticulum"/>
    <property type="evidence" value="ECO:0007669"/>
    <property type="project" value="TreeGrafter"/>
</dbReference>
<evidence type="ECO:0000313" key="3">
    <source>
        <dbReference type="Proteomes" id="UP000645828"/>
    </source>
</evidence>
<keyword evidence="3" id="KW-1185">Reference proteome</keyword>
<organism evidence="2 3">
    <name type="scientific">Nyctereutes procyonoides</name>
    <name type="common">Raccoon dog</name>
    <name type="synonym">Canis procyonoides</name>
    <dbReference type="NCBI Taxonomy" id="34880"/>
    <lineage>
        <taxon>Eukaryota</taxon>
        <taxon>Metazoa</taxon>
        <taxon>Chordata</taxon>
        <taxon>Craniata</taxon>
        <taxon>Vertebrata</taxon>
        <taxon>Euteleostomi</taxon>
        <taxon>Mammalia</taxon>
        <taxon>Eutheria</taxon>
        <taxon>Laurasiatheria</taxon>
        <taxon>Carnivora</taxon>
        <taxon>Caniformia</taxon>
        <taxon>Canidae</taxon>
        <taxon>Nyctereutes</taxon>
    </lineage>
</organism>
<gene>
    <name evidence="2" type="ORF">NYPRO_LOCUS626</name>
</gene>
<reference evidence="2" key="1">
    <citation type="submission" date="2020-12" db="EMBL/GenBank/DDBJ databases">
        <authorList>
            <consortium name="Molecular Ecology Group"/>
        </authorList>
    </citation>
    <scope>NUCLEOTIDE SEQUENCE</scope>
    <source>
        <strain evidence="2">TBG_1078</strain>
    </source>
</reference>
<dbReference type="PANTHER" id="PTHR46346">
    <property type="entry name" value="PHOSPHATIDYLINOSITOL N-ACETYLGLUCOSAMINYLTRANSFERASE SUBUNIT P"/>
    <property type="match status" value="1"/>
</dbReference>
<name>A0A811XVA1_NYCPR</name>
<feature type="transmembrane region" description="Helical" evidence="1">
    <location>
        <begin position="29"/>
        <end position="52"/>
    </location>
</feature>
<evidence type="ECO:0000313" key="2">
    <source>
        <dbReference type="EMBL" id="CAD7667293.1"/>
    </source>
</evidence>
<dbReference type="GO" id="GO:0016020">
    <property type="term" value="C:membrane"/>
    <property type="evidence" value="ECO:0007669"/>
    <property type="project" value="GOC"/>
</dbReference>
<protein>
    <submittedName>
        <fullName evidence="2">(raccoon dog) hypothetical protein</fullName>
    </submittedName>
</protein>